<feature type="region of interest" description="Disordered" evidence="1">
    <location>
        <begin position="123"/>
        <end position="149"/>
    </location>
</feature>
<accession>A3U7H0</accession>
<keyword evidence="2" id="KW-0732">Signal</keyword>
<dbReference type="GeneID" id="89452887"/>
<dbReference type="eggNOG" id="ENOG5032Y0C">
    <property type="taxonomic scope" value="Bacteria"/>
</dbReference>
<evidence type="ECO:0000313" key="4">
    <source>
        <dbReference type="Proteomes" id="UP000002297"/>
    </source>
</evidence>
<organism evidence="3 4">
    <name type="scientific">Croceibacter atlanticus (strain ATCC BAA-628 / JCM 21780 / CIP 108009 / IAM 15332 / KCTC 12090 / HTCC2559)</name>
    <dbReference type="NCBI Taxonomy" id="216432"/>
    <lineage>
        <taxon>Bacteria</taxon>
        <taxon>Pseudomonadati</taxon>
        <taxon>Bacteroidota</taxon>
        <taxon>Flavobacteriia</taxon>
        <taxon>Flavobacteriales</taxon>
        <taxon>Flavobacteriaceae</taxon>
        <taxon>Croceibacter</taxon>
    </lineage>
</organism>
<dbReference type="AlphaFoldDB" id="A3U7H0"/>
<dbReference type="KEGG" id="cat:CA2559_05490"/>
<dbReference type="Proteomes" id="UP000002297">
    <property type="component" value="Chromosome"/>
</dbReference>
<dbReference type="OrthoDB" id="956918at2"/>
<evidence type="ECO:0008006" key="5">
    <source>
        <dbReference type="Google" id="ProtNLM"/>
    </source>
</evidence>
<dbReference type="EMBL" id="CP002046">
    <property type="protein sequence ID" value="EAP88187.1"/>
    <property type="molecule type" value="Genomic_DNA"/>
</dbReference>
<name>A3U7H0_CROAH</name>
<evidence type="ECO:0000256" key="1">
    <source>
        <dbReference type="SAM" id="MobiDB-lite"/>
    </source>
</evidence>
<feature type="signal peptide" evidence="2">
    <location>
        <begin position="1"/>
        <end position="19"/>
    </location>
</feature>
<sequence length="149" mass="17505">MKTKITVMLAILLMGTAMAQDRKDRPNRKGDRTEISAEQKAELITKKMTLKLDLNKSQQDKVMALHLDNFSKMETKRKELKANREDGKRLTKEERHDQKLAMLDHKIEMKNEMKSILNAEQFEKWEASKKSPRKMKGKRGGKDSHNRRR</sequence>
<dbReference type="RefSeq" id="WP_013186862.1">
    <property type="nucleotide sequence ID" value="NC_014230.1"/>
</dbReference>
<dbReference type="HOGENOM" id="CLU_123788_2_0_10"/>
<feature type="chain" id="PRO_5002660516" description="DUF4890 domain-containing protein" evidence="2">
    <location>
        <begin position="20"/>
        <end position="149"/>
    </location>
</feature>
<evidence type="ECO:0000256" key="2">
    <source>
        <dbReference type="SAM" id="SignalP"/>
    </source>
</evidence>
<keyword evidence="4" id="KW-1185">Reference proteome</keyword>
<feature type="compositionally biased region" description="Basic residues" evidence="1">
    <location>
        <begin position="130"/>
        <end position="139"/>
    </location>
</feature>
<protein>
    <recommendedName>
        <fullName evidence="5">DUF4890 domain-containing protein</fullName>
    </recommendedName>
</protein>
<gene>
    <name evidence="3" type="ordered locus">CA2559_05490</name>
</gene>
<dbReference type="STRING" id="216432.CA2559_05490"/>
<evidence type="ECO:0000313" key="3">
    <source>
        <dbReference type="EMBL" id="EAP88187.1"/>
    </source>
</evidence>
<feature type="compositionally biased region" description="Basic and acidic residues" evidence="1">
    <location>
        <begin position="140"/>
        <end position="149"/>
    </location>
</feature>
<proteinExistence type="predicted"/>
<reference evidence="3 4" key="1">
    <citation type="journal article" date="2010" name="J. Bacteriol.">
        <title>The complete genome sequence of Croceibacter atlanticus HTCC2559T.</title>
        <authorList>
            <person name="Oh H.M."/>
            <person name="Kang I."/>
            <person name="Ferriera S."/>
            <person name="Giovannoni S.J."/>
            <person name="Cho J.C."/>
        </authorList>
    </citation>
    <scope>NUCLEOTIDE SEQUENCE [LARGE SCALE GENOMIC DNA]</scope>
    <source>
        <strain evidence="4">ATCC BAA-628 / HTCC2559 / KCTC 12090</strain>
    </source>
</reference>